<keyword evidence="2" id="KW-0256">Endoplasmic reticulum</keyword>
<dbReference type="InterPro" id="IPR019013">
    <property type="entry name" value="Vma21"/>
</dbReference>
<keyword evidence="3 6" id="KW-1133">Transmembrane helix</keyword>
<evidence type="ECO:0000256" key="2">
    <source>
        <dbReference type="ARBA" id="ARBA00022824"/>
    </source>
</evidence>
<reference evidence="7" key="1">
    <citation type="submission" date="2022-04" db="EMBL/GenBank/DDBJ databases">
        <title>Carnegiea gigantea Genome sequencing and assembly v2.</title>
        <authorList>
            <person name="Copetti D."/>
            <person name="Sanderson M.J."/>
            <person name="Burquez A."/>
            <person name="Wojciechowski M.F."/>
        </authorList>
    </citation>
    <scope>NUCLEOTIDE SEQUENCE</scope>
    <source>
        <strain evidence="7">SGP5-SGP5p</strain>
        <tissue evidence="7">Aerial part</tissue>
    </source>
</reference>
<accession>A0A9Q1KR25</accession>
<dbReference type="GO" id="GO:0031410">
    <property type="term" value="C:cytoplasmic vesicle"/>
    <property type="evidence" value="ECO:0007669"/>
    <property type="project" value="UniProtKB-KW"/>
</dbReference>
<feature type="transmembrane region" description="Helical" evidence="6">
    <location>
        <begin position="112"/>
        <end position="130"/>
    </location>
</feature>
<evidence type="ECO:0000256" key="1">
    <source>
        <dbReference type="ARBA" id="ARBA00022692"/>
    </source>
</evidence>
<protein>
    <submittedName>
        <fullName evidence="7">Uncharacterized protein</fullName>
    </submittedName>
</protein>
<dbReference type="Proteomes" id="UP001153076">
    <property type="component" value="Unassembled WGS sequence"/>
</dbReference>
<evidence type="ECO:0000313" key="7">
    <source>
        <dbReference type="EMBL" id="KAJ8447291.1"/>
    </source>
</evidence>
<evidence type="ECO:0000256" key="4">
    <source>
        <dbReference type="ARBA" id="ARBA00023136"/>
    </source>
</evidence>
<dbReference type="PANTHER" id="PTHR31792">
    <property type="entry name" value="VACUOLAR ATPASE ASSEMBLY INTEGRAL MEMBRANE PROTEIN VMA21"/>
    <property type="match status" value="1"/>
</dbReference>
<dbReference type="AlphaFoldDB" id="A0A9Q1KR25"/>
<keyword evidence="8" id="KW-1185">Reference proteome</keyword>
<keyword evidence="1 6" id="KW-0812">Transmembrane</keyword>
<dbReference type="PANTHER" id="PTHR31792:SF3">
    <property type="entry name" value="VACUOLAR ATPASE ASSEMBLY INTEGRAL MEMBRANE PROTEIN VMA21"/>
    <property type="match status" value="1"/>
</dbReference>
<keyword evidence="4 6" id="KW-0472">Membrane</keyword>
<dbReference type="EMBL" id="JAKOGI010000039">
    <property type="protein sequence ID" value="KAJ8447291.1"/>
    <property type="molecule type" value="Genomic_DNA"/>
</dbReference>
<evidence type="ECO:0000256" key="3">
    <source>
        <dbReference type="ARBA" id="ARBA00022989"/>
    </source>
</evidence>
<name>A0A9Q1KR25_9CARY</name>
<evidence type="ECO:0000256" key="5">
    <source>
        <dbReference type="ARBA" id="ARBA00023329"/>
    </source>
</evidence>
<organism evidence="7 8">
    <name type="scientific">Carnegiea gigantea</name>
    <dbReference type="NCBI Taxonomy" id="171969"/>
    <lineage>
        <taxon>Eukaryota</taxon>
        <taxon>Viridiplantae</taxon>
        <taxon>Streptophyta</taxon>
        <taxon>Embryophyta</taxon>
        <taxon>Tracheophyta</taxon>
        <taxon>Spermatophyta</taxon>
        <taxon>Magnoliopsida</taxon>
        <taxon>eudicotyledons</taxon>
        <taxon>Gunneridae</taxon>
        <taxon>Pentapetalae</taxon>
        <taxon>Caryophyllales</taxon>
        <taxon>Cactineae</taxon>
        <taxon>Cactaceae</taxon>
        <taxon>Cactoideae</taxon>
        <taxon>Echinocereeae</taxon>
        <taxon>Carnegiea</taxon>
    </lineage>
</organism>
<proteinExistence type="predicted"/>
<dbReference type="GO" id="GO:0070072">
    <property type="term" value="P:vacuolar proton-transporting V-type ATPase complex assembly"/>
    <property type="evidence" value="ECO:0007669"/>
    <property type="project" value="InterPro"/>
</dbReference>
<comment type="caution">
    <text evidence="7">The sequence shown here is derived from an EMBL/GenBank/DDBJ whole genome shotgun (WGS) entry which is preliminary data.</text>
</comment>
<feature type="transmembrane region" description="Helical" evidence="6">
    <location>
        <begin position="168"/>
        <end position="187"/>
    </location>
</feature>
<gene>
    <name evidence="7" type="ORF">Cgig2_013068</name>
</gene>
<dbReference type="Pfam" id="PF09446">
    <property type="entry name" value="VMA21"/>
    <property type="match status" value="1"/>
</dbReference>
<evidence type="ECO:0000313" key="8">
    <source>
        <dbReference type="Proteomes" id="UP001153076"/>
    </source>
</evidence>
<dbReference type="GO" id="GO:0005789">
    <property type="term" value="C:endoplasmic reticulum membrane"/>
    <property type="evidence" value="ECO:0007669"/>
    <property type="project" value="TreeGrafter"/>
</dbReference>
<evidence type="ECO:0000256" key="6">
    <source>
        <dbReference type="SAM" id="Phobius"/>
    </source>
</evidence>
<dbReference type="OrthoDB" id="160405at2759"/>
<sequence>MTTSYCTINLALSQAYSAYCGFLGGGKRAEARASVRLTVGREVATRRALVILKEPLKNKGEIKKKEQLDLLFYACPTPNPSFSKSAHAFLCFDFHFSFNPAMATTAEVIKKFFIASVFMWMLPLTILYGFQHDWLLGKASQMLRYLELLLHLRSVRCSEALTLFSNTIGWMLAVISVNVVIAFYICMAMKEPSGKHEPDPAFVAKAKASLNQSKPDEKEE</sequence>
<keyword evidence="5" id="KW-0968">Cytoplasmic vesicle</keyword>